<feature type="transmembrane region" description="Helical" evidence="2">
    <location>
        <begin position="94"/>
        <end position="116"/>
    </location>
</feature>
<gene>
    <name evidence="3" type="ORF">CLV84_3272</name>
</gene>
<comment type="caution">
    <text evidence="3">The sequence shown here is derived from an EMBL/GenBank/DDBJ whole genome shotgun (WGS) entry which is preliminary data.</text>
</comment>
<proteinExistence type="predicted"/>
<keyword evidence="4" id="KW-1185">Reference proteome</keyword>
<reference evidence="3 4" key="1">
    <citation type="submission" date="2018-02" db="EMBL/GenBank/DDBJ databases">
        <title>Genomic Encyclopedia of Archaeal and Bacterial Type Strains, Phase II (KMG-II): from individual species to whole genera.</title>
        <authorList>
            <person name="Goeker M."/>
        </authorList>
    </citation>
    <scope>NUCLEOTIDE SEQUENCE [LARGE SCALE GENOMIC DNA]</scope>
    <source>
        <strain evidence="3 4">DSM 29526</strain>
    </source>
</reference>
<dbReference type="OrthoDB" id="1494050at2"/>
<feature type="transmembrane region" description="Helical" evidence="2">
    <location>
        <begin position="32"/>
        <end position="52"/>
    </location>
</feature>
<keyword evidence="2" id="KW-0812">Transmembrane</keyword>
<evidence type="ECO:0000256" key="1">
    <source>
        <dbReference type="SAM" id="MobiDB-lite"/>
    </source>
</evidence>
<dbReference type="RefSeq" id="WP_104420786.1">
    <property type="nucleotide sequence ID" value="NZ_PTJC01000006.1"/>
</dbReference>
<protein>
    <submittedName>
        <fullName evidence="3">Uncharacterized protein</fullName>
    </submittedName>
</protein>
<feature type="transmembrane region" description="Helical" evidence="2">
    <location>
        <begin position="136"/>
        <end position="157"/>
    </location>
</feature>
<dbReference type="EMBL" id="PTJC01000006">
    <property type="protein sequence ID" value="PPK86346.1"/>
    <property type="molecule type" value="Genomic_DNA"/>
</dbReference>
<dbReference type="Proteomes" id="UP000237662">
    <property type="component" value="Unassembled WGS sequence"/>
</dbReference>
<keyword evidence="2" id="KW-0472">Membrane</keyword>
<sequence length="169" mass="18893">MTPTSSPAKENPPHLDAPASSSFNVSKEGRKYGIILGLLVSVYLLIVNQLYVDVPMSVRFSKHLLIIPIVWYATKTYAESIYRGQEVFKTEIGLMFRIGIWATAVIAVLNISLSAFNPELGFEQFLNDNTSFGDAMMNSFFVAMETLVFVVIIGFVFMQYYKRGGAPED</sequence>
<keyword evidence="2" id="KW-1133">Transmembrane helix</keyword>
<feature type="region of interest" description="Disordered" evidence="1">
    <location>
        <begin position="1"/>
        <end position="22"/>
    </location>
</feature>
<accession>A0A2S6I597</accession>
<name>A0A2S6I597_9BACT</name>
<evidence type="ECO:0000256" key="2">
    <source>
        <dbReference type="SAM" id="Phobius"/>
    </source>
</evidence>
<organism evidence="3 4">
    <name type="scientific">Neolewinella xylanilytica</name>
    <dbReference type="NCBI Taxonomy" id="1514080"/>
    <lineage>
        <taxon>Bacteria</taxon>
        <taxon>Pseudomonadati</taxon>
        <taxon>Bacteroidota</taxon>
        <taxon>Saprospiria</taxon>
        <taxon>Saprospirales</taxon>
        <taxon>Lewinellaceae</taxon>
        <taxon>Neolewinella</taxon>
    </lineage>
</organism>
<dbReference type="AlphaFoldDB" id="A0A2S6I597"/>
<evidence type="ECO:0000313" key="3">
    <source>
        <dbReference type="EMBL" id="PPK86346.1"/>
    </source>
</evidence>
<evidence type="ECO:0000313" key="4">
    <source>
        <dbReference type="Proteomes" id="UP000237662"/>
    </source>
</evidence>